<dbReference type="Proteomes" id="UP000570166">
    <property type="component" value="Unassembled WGS sequence"/>
</dbReference>
<comment type="caution">
    <text evidence="1">The sequence shown here is derived from an EMBL/GenBank/DDBJ whole genome shotgun (WGS) entry which is preliminary data.</text>
</comment>
<accession>A0A838LCY8</accession>
<evidence type="ECO:0000313" key="1">
    <source>
        <dbReference type="EMBL" id="MBA2936509.1"/>
    </source>
</evidence>
<dbReference type="AlphaFoldDB" id="A0A838LCY8"/>
<keyword evidence="2" id="KW-1185">Reference proteome</keyword>
<dbReference type="RefSeq" id="WP_160364351.1">
    <property type="nucleotide sequence ID" value="NZ_JACEIB010000027.1"/>
</dbReference>
<dbReference type="EMBL" id="JACEIB010000027">
    <property type="protein sequence ID" value="MBA2936509.1"/>
    <property type="molecule type" value="Genomic_DNA"/>
</dbReference>
<evidence type="ECO:0008006" key="3">
    <source>
        <dbReference type="Google" id="ProtNLM"/>
    </source>
</evidence>
<evidence type="ECO:0000313" key="2">
    <source>
        <dbReference type="Proteomes" id="UP000570166"/>
    </source>
</evidence>
<protein>
    <recommendedName>
        <fullName evidence="3">PilZ domain-containing protein</fullName>
    </recommendedName>
</protein>
<reference evidence="1 2" key="1">
    <citation type="submission" date="2020-07" db="EMBL/GenBank/DDBJ databases">
        <authorList>
            <person name="Sun Q."/>
        </authorList>
    </citation>
    <scope>NUCLEOTIDE SEQUENCE [LARGE SCALE GENOMIC DNA]</scope>
    <source>
        <strain evidence="1 2">CGMCC 1.13654</strain>
    </source>
</reference>
<organism evidence="1 2">
    <name type="scientific">Sphingomonas chungangi</name>
    <dbReference type="NCBI Taxonomy" id="2683589"/>
    <lineage>
        <taxon>Bacteria</taxon>
        <taxon>Pseudomonadati</taxon>
        <taxon>Pseudomonadota</taxon>
        <taxon>Alphaproteobacteria</taxon>
        <taxon>Sphingomonadales</taxon>
        <taxon>Sphingomonadaceae</taxon>
        <taxon>Sphingomonas</taxon>
    </lineage>
</organism>
<proteinExistence type="predicted"/>
<gene>
    <name evidence="1" type="ORF">HZF05_20705</name>
</gene>
<sequence>MASGNWLAKDRTLLPEGRRPLCLLLADRPLPVALREVSGAGAWIETHARLDMGMAVTLRHPQAGTVSAEVIGQDRQGLHLRFDRSETSVAFALAVIATDMRKAG</sequence>
<name>A0A838LCY8_9SPHN</name>